<proteinExistence type="predicted"/>
<dbReference type="Proteomes" id="UP000241639">
    <property type="component" value="Unassembled WGS sequence"/>
</dbReference>
<feature type="transmembrane region" description="Helical" evidence="2">
    <location>
        <begin position="77"/>
        <end position="97"/>
    </location>
</feature>
<feature type="compositionally biased region" description="Basic and acidic residues" evidence="1">
    <location>
        <begin position="1"/>
        <end position="55"/>
    </location>
</feature>
<organism evidence="3 4">
    <name type="scientific">Desmospora activa DSM 45169</name>
    <dbReference type="NCBI Taxonomy" id="1121389"/>
    <lineage>
        <taxon>Bacteria</taxon>
        <taxon>Bacillati</taxon>
        <taxon>Bacillota</taxon>
        <taxon>Bacilli</taxon>
        <taxon>Bacillales</taxon>
        <taxon>Thermoactinomycetaceae</taxon>
        <taxon>Desmospora</taxon>
    </lineage>
</organism>
<gene>
    <name evidence="3" type="ORF">C8J48_1767</name>
</gene>
<evidence type="ECO:0000313" key="4">
    <source>
        <dbReference type="Proteomes" id="UP000241639"/>
    </source>
</evidence>
<evidence type="ECO:0000313" key="3">
    <source>
        <dbReference type="EMBL" id="PTM59164.1"/>
    </source>
</evidence>
<dbReference type="InterPro" id="IPR052913">
    <property type="entry name" value="Glycopeptide_resist_protein"/>
</dbReference>
<keyword evidence="2" id="KW-1133">Transmembrane helix</keyword>
<name>A0A2T4ZB89_9BACL</name>
<dbReference type="PANTHER" id="PTHR35788:SF1">
    <property type="entry name" value="EXPORTED PROTEIN"/>
    <property type="match status" value="1"/>
</dbReference>
<keyword evidence="4" id="KW-1185">Reference proteome</keyword>
<reference evidence="3 4" key="1">
    <citation type="submission" date="2018-04" db="EMBL/GenBank/DDBJ databases">
        <title>Genomic Encyclopedia of Archaeal and Bacterial Type Strains, Phase II (KMG-II): from individual species to whole genera.</title>
        <authorList>
            <person name="Goeker M."/>
        </authorList>
    </citation>
    <scope>NUCLEOTIDE SEQUENCE [LARGE SCALE GENOMIC DNA]</scope>
    <source>
        <strain evidence="3 4">DSM 45169</strain>
    </source>
</reference>
<accession>A0A2T4ZB89</accession>
<sequence>MKTSKESNHPSLKHEVEIVERPPIDERTLKELPEVEVADSHQQMDEPSVKEEPAAKPETPTPSAEEVKVEEPPRRRMWSVVLPLMAVLLIGGTWWGWQEQWFFSGPHLILTHDDQTWTLDLTRVGYDGERPESVDREQLRAWLQTVAQEVDQPAQDARMKRWGDPIEQSEPGKVLDVAVIEEKWLKQLDSYIDHPQTIPMMTVHPKVQEEDFAVVDEKEWSVFTTRYDVANTARAANIAQSATTLDGRVVNPDETLSFLNEVGTEDQYGTVIRTVDGISHEIPAGGISQTASTLFNAVDQLDLEIIERHTYSDRDGYVAVGRDAFVRWGEGEKDFQFRNTLNHPILIRTEVGSGYVTIRIFSGLEANPRLKEIPPASVMVAPEGDSFEPLPEEELDSAPATEDNTEGSAPNSDNTKPSNGQKGSSPDTGQPDRTPGNGGQENPSDGGEDDHSTNPPVDSDPPAPEPEPGDEDGGDEPENPPENPGDTTSPEDPEEGQQPEEEGDSTEDERTIE</sequence>
<evidence type="ECO:0000256" key="2">
    <source>
        <dbReference type="SAM" id="Phobius"/>
    </source>
</evidence>
<feature type="compositionally biased region" description="Acidic residues" evidence="1">
    <location>
        <begin position="489"/>
        <end position="507"/>
    </location>
</feature>
<dbReference type="OrthoDB" id="9813301at2"/>
<dbReference type="Pfam" id="PF04294">
    <property type="entry name" value="VanW"/>
    <property type="match status" value="1"/>
</dbReference>
<dbReference type="PANTHER" id="PTHR35788">
    <property type="entry name" value="EXPORTED PROTEIN-RELATED"/>
    <property type="match status" value="1"/>
</dbReference>
<protein>
    <submittedName>
        <fullName evidence="3">Vancomycin resistance protein YoaR</fullName>
    </submittedName>
</protein>
<feature type="region of interest" description="Disordered" evidence="1">
    <location>
        <begin position="380"/>
        <end position="513"/>
    </location>
</feature>
<keyword evidence="2" id="KW-0812">Transmembrane</keyword>
<feature type="compositionally biased region" description="Acidic residues" evidence="1">
    <location>
        <begin position="467"/>
        <end position="479"/>
    </location>
</feature>
<feature type="region of interest" description="Disordered" evidence="1">
    <location>
        <begin position="1"/>
        <end position="70"/>
    </location>
</feature>
<dbReference type="RefSeq" id="WP_107725924.1">
    <property type="nucleotide sequence ID" value="NZ_PZZP01000001.1"/>
</dbReference>
<dbReference type="InterPro" id="IPR007391">
    <property type="entry name" value="Vancomycin_resist_VanW"/>
</dbReference>
<dbReference type="AlphaFoldDB" id="A0A2T4ZB89"/>
<feature type="compositionally biased region" description="Polar residues" evidence="1">
    <location>
        <begin position="406"/>
        <end position="428"/>
    </location>
</feature>
<dbReference type="EMBL" id="PZZP01000001">
    <property type="protein sequence ID" value="PTM59164.1"/>
    <property type="molecule type" value="Genomic_DNA"/>
</dbReference>
<keyword evidence="2" id="KW-0472">Membrane</keyword>
<comment type="caution">
    <text evidence="3">The sequence shown here is derived from an EMBL/GenBank/DDBJ whole genome shotgun (WGS) entry which is preliminary data.</text>
</comment>
<evidence type="ECO:0000256" key="1">
    <source>
        <dbReference type="SAM" id="MobiDB-lite"/>
    </source>
</evidence>